<dbReference type="AlphaFoldDB" id="A0A9W8HU21"/>
<feature type="non-terminal residue" evidence="5">
    <location>
        <position position="286"/>
    </location>
</feature>
<gene>
    <name evidence="5" type="primary">MgSsk1_2</name>
    <name evidence="5" type="ORF">H4R20_007341</name>
</gene>
<dbReference type="PROSITE" id="PS50110">
    <property type="entry name" value="RESPONSE_REGULATORY"/>
    <property type="match status" value="1"/>
</dbReference>
<evidence type="ECO:0000313" key="6">
    <source>
        <dbReference type="Proteomes" id="UP001140094"/>
    </source>
</evidence>
<dbReference type="CDD" id="cd17546">
    <property type="entry name" value="REC_hyHK_CKI1_RcsC-like"/>
    <property type="match status" value="1"/>
</dbReference>
<feature type="compositionally biased region" description="Low complexity" evidence="3">
    <location>
        <begin position="255"/>
        <end position="271"/>
    </location>
</feature>
<feature type="compositionally biased region" description="Polar residues" evidence="3">
    <location>
        <begin position="83"/>
        <end position="101"/>
    </location>
</feature>
<evidence type="ECO:0000259" key="4">
    <source>
        <dbReference type="PROSITE" id="PS50110"/>
    </source>
</evidence>
<dbReference type="Gene3D" id="3.40.50.2300">
    <property type="match status" value="1"/>
</dbReference>
<dbReference type="Proteomes" id="UP001140094">
    <property type="component" value="Unassembled WGS sequence"/>
</dbReference>
<protein>
    <submittedName>
        <fullName evidence="5">Two-component response regulator SSK1p</fullName>
    </submittedName>
</protein>
<feature type="region of interest" description="Disordered" evidence="3">
    <location>
        <begin position="21"/>
        <end position="138"/>
    </location>
</feature>
<organism evidence="5 6">
    <name type="scientific">Coemansia guatemalensis</name>
    <dbReference type="NCBI Taxonomy" id="2761395"/>
    <lineage>
        <taxon>Eukaryota</taxon>
        <taxon>Fungi</taxon>
        <taxon>Fungi incertae sedis</taxon>
        <taxon>Zoopagomycota</taxon>
        <taxon>Kickxellomycotina</taxon>
        <taxon>Kickxellomycetes</taxon>
        <taxon>Kickxellales</taxon>
        <taxon>Kickxellaceae</taxon>
        <taxon>Coemansia</taxon>
    </lineage>
</organism>
<reference evidence="5" key="1">
    <citation type="submission" date="2022-07" db="EMBL/GenBank/DDBJ databases">
        <title>Phylogenomic reconstructions and comparative analyses of Kickxellomycotina fungi.</title>
        <authorList>
            <person name="Reynolds N.K."/>
            <person name="Stajich J.E."/>
            <person name="Barry K."/>
            <person name="Grigoriev I.V."/>
            <person name="Crous P."/>
            <person name="Smith M.E."/>
        </authorList>
    </citation>
    <scope>NUCLEOTIDE SEQUENCE</scope>
    <source>
        <strain evidence="5">NRRL 1565</strain>
    </source>
</reference>
<accession>A0A9W8HU21</accession>
<name>A0A9W8HU21_9FUNG</name>
<dbReference type="InterPro" id="IPR011006">
    <property type="entry name" value="CheY-like_superfamily"/>
</dbReference>
<evidence type="ECO:0000313" key="5">
    <source>
        <dbReference type="EMBL" id="KAJ2788609.1"/>
    </source>
</evidence>
<dbReference type="GO" id="GO:0000160">
    <property type="term" value="P:phosphorelay signal transduction system"/>
    <property type="evidence" value="ECO:0007669"/>
    <property type="project" value="InterPro"/>
</dbReference>
<keyword evidence="6" id="KW-1185">Reference proteome</keyword>
<evidence type="ECO:0000256" key="3">
    <source>
        <dbReference type="SAM" id="MobiDB-lite"/>
    </source>
</evidence>
<sequence length="286" mass="30507">MPAESPRSIIAAPAFDAAAPVATVDKPQSSAQKPATSAASDRKARLRARLQDAGRRLAESQQQQRNKDRAAEASKTDADNADTGASTESMRSLSPVQPQTGTGSGSEDAGSRKRQSRTQAESLAAPEPALGGMSDSTPPIRVLLVEDNLINRSIMERFLRHMNVHYDVASNGEEAIRMWTAAAEELGTPGGTSSVAPAAVGRGPYHIVFMDIQMPIMDGIAATKQIRQLERQRHIGLWVPNGSMASMGAERILSATARSSSRGSAQQRASGIPRELGESSPRTVRW</sequence>
<dbReference type="PANTHER" id="PTHR43719:SF28">
    <property type="entry name" value="PEROXIDE STRESS-ACTIVATED HISTIDINE KINASE MAK1-RELATED"/>
    <property type="match status" value="1"/>
</dbReference>
<feature type="region of interest" description="Disordered" evidence="3">
    <location>
        <begin position="255"/>
        <end position="286"/>
    </location>
</feature>
<evidence type="ECO:0000256" key="2">
    <source>
        <dbReference type="PROSITE-ProRule" id="PRU00169"/>
    </source>
</evidence>
<keyword evidence="1 2" id="KW-0597">Phosphoprotein</keyword>
<dbReference type="EMBL" id="JANBUO010004048">
    <property type="protein sequence ID" value="KAJ2788609.1"/>
    <property type="molecule type" value="Genomic_DNA"/>
</dbReference>
<dbReference type="PANTHER" id="PTHR43719">
    <property type="entry name" value="TWO-COMPONENT HISTIDINE KINASE"/>
    <property type="match status" value="1"/>
</dbReference>
<feature type="compositionally biased region" description="Basic and acidic residues" evidence="3">
    <location>
        <begin position="49"/>
        <end position="58"/>
    </location>
</feature>
<dbReference type="SUPFAM" id="SSF52172">
    <property type="entry name" value="CheY-like"/>
    <property type="match status" value="1"/>
</dbReference>
<dbReference type="OrthoDB" id="60033at2759"/>
<dbReference type="InterPro" id="IPR050956">
    <property type="entry name" value="2C_system_His_kinase"/>
</dbReference>
<feature type="compositionally biased region" description="Basic and acidic residues" evidence="3">
    <location>
        <begin position="65"/>
        <end position="78"/>
    </location>
</feature>
<comment type="caution">
    <text evidence="5">The sequence shown here is derived from an EMBL/GenBank/DDBJ whole genome shotgun (WGS) entry which is preliminary data.</text>
</comment>
<feature type="modified residue" description="4-aspartylphosphate" evidence="2">
    <location>
        <position position="211"/>
    </location>
</feature>
<dbReference type="SMART" id="SM00448">
    <property type="entry name" value="REC"/>
    <property type="match status" value="1"/>
</dbReference>
<feature type="domain" description="Response regulatory" evidence="4">
    <location>
        <begin position="141"/>
        <end position="286"/>
    </location>
</feature>
<proteinExistence type="predicted"/>
<evidence type="ECO:0000256" key="1">
    <source>
        <dbReference type="ARBA" id="ARBA00022553"/>
    </source>
</evidence>
<feature type="compositionally biased region" description="Polar residues" evidence="3">
    <location>
        <begin position="26"/>
        <end position="39"/>
    </location>
</feature>
<dbReference type="InterPro" id="IPR001789">
    <property type="entry name" value="Sig_transdc_resp-reg_receiver"/>
</dbReference>